<organism evidence="2 3">
    <name type="scientific">Rhodococcus erythropolis</name>
    <name type="common">Arthrobacter picolinophilus</name>
    <dbReference type="NCBI Taxonomy" id="1833"/>
    <lineage>
        <taxon>Bacteria</taxon>
        <taxon>Bacillati</taxon>
        <taxon>Actinomycetota</taxon>
        <taxon>Actinomycetes</taxon>
        <taxon>Mycobacteriales</taxon>
        <taxon>Nocardiaceae</taxon>
        <taxon>Rhodococcus</taxon>
        <taxon>Rhodococcus erythropolis group</taxon>
    </lineage>
</organism>
<dbReference type="AlphaFoldDB" id="A0A5N5E2U1"/>
<dbReference type="InterPro" id="IPR057369">
    <property type="entry name" value="VG15"/>
</dbReference>
<feature type="region of interest" description="Disordered" evidence="1">
    <location>
        <begin position="400"/>
        <end position="439"/>
    </location>
</feature>
<dbReference type="Pfam" id="PF25310">
    <property type="entry name" value="VG15"/>
    <property type="match status" value="1"/>
</dbReference>
<feature type="region of interest" description="Disordered" evidence="1">
    <location>
        <begin position="99"/>
        <end position="167"/>
    </location>
</feature>
<feature type="region of interest" description="Disordered" evidence="1">
    <location>
        <begin position="482"/>
        <end position="510"/>
    </location>
</feature>
<feature type="compositionally biased region" description="Basic and acidic residues" evidence="1">
    <location>
        <begin position="400"/>
        <end position="412"/>
    </location>
</feature>
<reference evidence="2 3" key="1">
    <citation type="journal article" date="2017" name="Poromechanics V (2013)">
        <title>Genomic Characterization of the Arsenic-Tolerant Actinobacterium, &lt;i&gt;Rhodococcus erythropolis&lt;/i&gt; S43.</title>
        <authorList>
            <person name="Retamal-Morales G."/>
            <person name="Mehnert M."/>
            <person name="Schwabe R."/>
            <person name="Tischler D."/>
            <person name="Schloemann M."/>
            <person name="Levican G.J."/>
        </authorList>
    </citation>
    <scope>NUCLEOTIDE SEQUENCE [LARGE SCALE GENOMIC DNA]</scope>
    <source>
        <strain evidence="2 3">S43</strain>
    </source>
</reference>
<accession>A0A5N5E2U1</accession>
<evidence type="ECO:0000256" key="1">
    <source>
        <dbReference type="SAM" id="MobiDB-lite"/>
    </source>
</evidence>
<protein>
    <recommendedName>
        <fullName evidence="4">Bacterial EndoU nuclease domain-containing protein</fullName>
    </recommendedName>
</protein>
<feature type="compositionally biased region" description="Polar residues" evidence="1">
    <location>
        <begin position="111"/>
        <end position="130"/>
    </location>
</feature>
<name>A0A5N5E2U1_RHOER</name>
<feature type="region of interest" description="Disordered" evidence="1">
    <location>
        <begin position="334"/>
        <end position="356"/>
    </location>
</feature>
<dbReference type="EMBL" id="MRBO01000482">
    <property type="protein sequence ID" value="KAB2584000.1"/>
    <property type="molecule type" value="Genomic_DNA"/>
</dbReference>
<comment type="caution">
    <text evidence="2">The sequence shown here is derived from an EMBL/GenBank/DDBJ whole genome shotgun (WGS) entry which is preliminary data.</text>
</comment>
<evidence type="ECO:0000313" key="3">
    <source>
        <dbReference type="Proteomes" id="UP000325576"/>
    </source>
</evidence>
<feature type="compositionally biased region" description="Basic and acidic residues" evidence="1">
    <location>
        <begin position="134"/>
        <end position="151"/>
    </location>
</feature>
<sequence length="589" mass="64873">MARTKLGRKLTELHRRAQLRLSAQVVADLRRAWRILAFQRLDETQGPWLQVAVPVIEAAHMQSQEISAQYVQDFRAAERPELRPIPWVEPVRTVLREDRAPAPVPVPESTAKPSTRSRVTDSSQPGQTARSRVRVTDPEPAQRESRSRARVTDNTAPTTRTRSRSRVSVAEPIELDLDRTARGLLITGPVRARKLMPAPETDAMEKAFVSSTSAAVRMVAEGGRDFTQKIVELDREALGFARVTKAEPCWFCAMLASLGAVYKGQTSFSSTDARYTGGGTAKVHDGCQCTLEPIYDETADLPDRTAEFRQLWDDSTAGASGHEATVLFRRAYEGRTQENDPAHPDTPKEPEKDSDEYKRALAERLLPKFESQLKTLLADGRGEDSEPVIYHRAQIARHREALGLKPGEKTPEAKAGGGSTPPPKAPRTRSVASGDEGDAWRVPDAEVPAEYPDVGGDGGGVPFTPEQRPSVDARFAHIADGDKNRDGKIVSGGHRFGSNVIGKDGRPKEEFPDVPDTQLKAMIDRALADPTSITRRGGQMDFRRIVDGCPVVVRVRGREGPGRINTAYPAWKELERARTTGEGRLLWGL</sequence>
<evidence type="ECO:0008006" key="4">
    <source>
        <dbReference type="Google" id="ProtNLM"/>
    </source>
</evidence>
<gene>
    <name evidence="2" type="ORF">BS297_17795</name>
</gene>
<proteinExistence type="predicted"/>
<dbReference type="Proteomes" id="UP000325576">
    <property type="component" value="Unassembled WGS sequence"/>
</dbReference>
<evidence type="ECO:0000313" key="2">
    <source>
        <dbReference type="EMBL" id="KAB2584000.1"/>
    </source>
</evidence>